<name>A0AAW1S4G4_9CHLO</name>
<gene>
    <name evidence="1" type="ORF">WJX81_008011</name>
</gene>
<organism evidence="1 2">
    <name type="scientific">Elliptochloris bilobata</name>
    <dbReference type="NCBI Taxonomy" id="381761"/>
    <lineage>
        <taxon>Eukaryota</taxon>
        <taxon>Viridiplantae</taxon>
        <taxon>Chlorophyta</taxon>
        <taxon>core chlorophytes</taxon>
        <taxon>Trebouxiophyceae</taxon>
        <taxon>Trebouxiophyceae incertae sedis</taxon>
        <taxon>Elliptochloris clade</taxon>
        <taxon>Elliptochloris</taxon>
    </lineage>
</organism>
<evidence type="ECO:0000313" key="2">
    <source>
        <dbReference type="Proteomes" id="UP001445335"/>
    </source>
</evidence>
<comment type="caution">
    <text evidence="1">The sequence shown here is derived from an EMBL/GenBank/DDBJ whole genome shotgun (WGS) entry which is preliminary data.</text>
</comment>
<accession>A0AAW1S4G4</accession>
<evidence type="ECO:0000313" key="1">
    <source>
        <dbReference type="EMBL" id="KAK9840837.1"/>
    </source>
</evidence>
<proteinExistence type="predicted"/>
<dbReference type="Proteomes" id="UP001445335">
    <property type="component" value="Unassembled WGS sequence"/>
</dbReference>
<dbReference type="EMBL" id="JALJOU010000012">
    <property type="protein sequence ID" value="KAK9840837.1"/>
    <property type="molecule type" value="Genomic_DNA"/>
</dbReference>
<sequence length="74" mass="7465">MTDGPPPVLSGAFEELLGAAAKVVSAGTQAAVLDLQSSRAQFAAACESSLHALEAQELRAEALATLACLKPIDA</sequence>
<dbReference type="AlphaFoldDB" id="A0AAW1S4G4"/>
<keyword evidence="2" id="KW-1185">Reference proteome</keyword>
<reference evidence="1 2" key="1">
    <citation type="journal article" date="2024" name="Nat. Commun.">
        <title>Phylogenomics reveals the evolutionary origins of lichenization in chlorophyte algae.</title>
        <authorList>
            <person name="Puginier C."/>
            <person name="Libourel C."/>
            <person name="Otte J."/>
            <person name="Skaloud P."/>
            <person name="Haon M."/>
            <person name="Grisel S."/>
            <person name="Petersen M."/>
            <person name="Berrin J.G."/>
            <person name="Delaux P.M."/>
            <person name="Dal Grande F."/>
            <person name="Keller J."/>
        </authorList>
    </citation>
    <scope>NUCLEOTIDE SEQUENCE [LARGE SCALE GENOMIC DNA]</scope>
    <source>
        <strain evidence="1 2">SAG 245.80</strain>
    </source>
</reference>
<protein>
    <submittedName>
        <fullName evidence="1">Uncharacterized protein</fullName>
    </submittedName>
</protein>